<name>A0ACB5R420_9BURK</name>
<protein>
    <submittedName>
        <fullName evidence="1">Uncharacterized protein</fullName>
    </submittedName>
</protein>
<accession>A0ACB5R420</accession>
<organism evidence="1 2">
    <name type="scientific">Caballeronia novacaledonica</name>
    <dbReference type="NCBI Taxonomy" id="1544861"/>
    <lineage>
        <taxon>Bacteria</taxon>
        <taxon>Pseudomonadati</taxon>
        <taxon>Pseudomonadota</taxon>
        <taxon>Betaproteobacteria</taxon>
        <taxon>Burkholderiales</taxon>
        <taxon>Burkholderiaceae</taxon>
        <taxon>Caballeronia</taxon>
    </lineage>
</organism>
<reference evidence="1" key="1">
    <citation type="submission" date="2021-09" db="EMBL/GenBank/DDBJ databases">
        <title>Isolation and characterization of 3-chlorobenzoate degrading bacteria from soils in Shizuoka.</title>
        <authorList>
            <person name="Ifat A."/>
            <person name="Ogawa N."/>
            <person name="Kimbara K."/>
            <person name="Moriuchi R."/>
            <person name="Dohra H."/>
            <person name="Shintani M."/>
        </authorList>
    </citation>
    <scope>NUCLEOTIDE SEQUENCE</scope>
    <source>
        <strain evidence="1">19CS2-2</strain>
    </source>
</reference>
<dbReference type="Proteomes" id="UP001055013">
    <property type="component" value="Unassembled WGS sequence"/>
</dbReference>
<proteinExistence type="predicted"/>
<dbReference type="EMBL" id="BPUR01000031">
    <property type="protein sequence ID" value="GJH21752.1"/>
    <property type="molecule type" value="Genomic_DNA"/>
</dbReference>
<keyword evidence="2" id="KW-1185">Reference proteome</keyword>
<comment type="caution">
    <text evidence="1">The sequence shown here is derived from an EMBL/GenBank/DDBJ whole genome shotgun (WGS) entry which is preliminary data.</text>
</comment>
<evidence type="ECO:0000313" key="2">
    <source>
        <dbReference type="Proteomes" id="UP001055013"/>
    </source>
</evidence>
<gene>
    <name evidence="1" type="ORF">CBA19CS22_34440</name>
</gene>
<sequence>MLTRPAWVSFNERERRRLRYVWDDTRALLDFKGDASWVVGASMKMSLRARMALCMGLYEWVLWRFDGMISRPEPLQIAQAGWCATVDPRYLLFYELTRNEWQGPVDGPMWCATAWLQPAMSEAHRFPRHVYDAISFLTRLALHVVPDVVPFERWLALTLERLARDWPPAPDDPFSDLFSREPQARLGPLIGRSALDPALPPDRQRMQQFLADLLSGIRVSGNPFFATPDDLGELGFVGTPYVLPRI</sequence>
<evidence type="ECO:0000313" key="1">
    <source>
        <dbReference type="EMBL" id="GJH21752.1"/>
    </source>
</evidence>